<evidence type="ECO:0000256" key="4">
    <source>
        <dbReference type="ARBA" id="ARBA00022679"/>
    </source>
</evidence>
<name>A0A4S8EWH2_9BURK</name>
<dbReference type="InterPro" id="IPR050519">
    <property type="entry name" value="Glycosyltransf_28_UgtP"/>
</dbReference>
<evidence type="ECO:0000313" key="9">
    <source>
        <dbReference type="Proteomes" id="UP000308917"/>
    </source>
</evidence>
<keyword evidence="4" id="KW-0808">Transferase</keyword>
<evidence type="ECO:0000259" key="7">
    <source>
        <dbReference type="Pfam" id="PF06925"/>
    </source>
</evidence>
<dbReference type="GO" id="GO:0009247">
    <property type="term" value="P:glycolipid biosynthetic process"/>
    <property type="evidence" value="ECO:0007669"/>
    <property type="project" value="InterPro"/>
</dbReference>
<dbReference type="GO" id="GO:0016020">
    <property type="term" value="C:membrane"/>
    <property type="evidence" value="ECO:0007669"/>
    <property type="project" value="UniProtKB-SubCell"/>
</dbReference>
<keyword evidence="5" id="KW-0175">Coiled coil</keyword>
<feature type="domain" description="Diacylglycerol glucosyltransferase N-terminal" evidence="7">
    <location>
        <begin position="59"/>
        <end position="179"/>
    </location>
</feature>
<keyword evidence="9" id="KW-1185">Reference proteome</keyword>
<dbReference type="Gene3D" id="3.40.50.2000">
    <property type="entry name" value="Glycogen Phosphorylase B"/>
    <property type="match status" value="1"/>
</dbReference>
<dbReference type="PANTHER" id="PTHR43025">
    <property type="entry name" value="MONOGALACTOSYLDIACYLGLYCEROL SYNTHASE"/>
    <property type="match status" value="1"/>
</dbReference>
<dbReference type="InterPro" id="IPR007235">
    <property type="entry name" value="Glyco_trans_28_C"/>
</dbReference>
<dbReference type="PANTHER" id="PTHR43025:SF3">
    <property type="entry name" value="MONOGALACTOSYLDIACYLGLYCEROL SYNTHASE 1, CHLOROPLASTIC"/>
    <property type="match status" value="1"/>
</dbReference>
<evidence type="ECO:0000256" key="3">
    <source>
        <dbReference type="ARBA" id="ARBA00022676"/>
    </source>
</evidence>
<proteinExistence type="inferred from homology"/>
<protein>
    <submittedName>
        <fullName evidence="8">Galactosyldiacylglycerol synthase</fullName>
    </submittedName>
</protein>
<accession>A0A4S8EWH2</accession>
<evidence type="ECO:0000313" key="8">
    <source>
        <dbReference type="EMBL" id="THT98818.1"/>
    </source>
</evidence>
<dbReference type="InterPro" id="IPR009695">
    <property type="entry name" value="Diacylglyc_glucosyltr_N"/>
</dbReference>
<gene>
    <name evidence="8" type="ORF">E9531_13475</name>
</gene>
<dbReference type="AlphaFoldDB" id="A0A4S8EWH2"/>
<evidence type="ECO:0000256" key="1">
    <source>
        <dbReference type="ARBA" id="ARBA00004370"/>
    </source>
</evidence>
<dbReference type="GO" id="GO:0016758">
    <property type="term" value="F:hexosyltransferase activity"/>
    <property type="evidence" value="ECO:0007669"/>
    <property type="project" value="InterPro"/>
</dbReference>
<dbReference type="EMBL" id="STFG01000017">
    <property type="protein sequence ID" value="THT98818.1"/>
    <property type="molecule type" value="Genomic_DNA"/>
</dbReference>
<comment type="subcellular location">
    <subcellularLocation>
        <location evidence="1">Membrane</location>
    </subcellularLocation>
</comment>
<sequence>MVELMYFNAGGGHRASALALEAIALAQRRHWNIRLVNIFDVLDPRGHFHALTGLHPEDLYNKRLARGWTRGMAQELRLLQQLIRLSQTRLAQRMQQHWQGTRPDLVVSLVPNFNRVMATGLRATGSTAPYVTVMTDLADMDHGRFWIEPGLGIHLVCGTAYAAQQASRLGLTPTHIHTTSGMLVRPEFYQTPTQPREQAMLCLGLDPARPTALALFGGHGGRAMLHIARGMPQVQTIFLCGHNHKLAAQLQAMPQQAPRWVQGFTPHVANFMHMADFMIGKPGPGSISEALRCGLPVIVMHNGATMPQERYNVRWVQEQGVGLACTSLRALTAAVAQLQSQLPQYQARVRAMNNRALFEVPDILERLLQHNGKPTGVQADAHSACHSP</sequence>
<dbReference type="Proteomes" id="UP000308917">
    <property type="component" value="Unassembled WGS sequence"/>
</dbReference>
<comment type="similarity">
    <text evidence="2">Belongs to the glycosyltransferase 28 family.</text>
</comment>
<evidence type="ECO:0000256" key="5">
    <source>
        <dbReference type="SAM" id="Coils"/>
    </source>
</evidence>
<feature type="coiled-coil region" evidence="5">
    <location>
        <begin position="328"/>
        <end position="355"/>
    </location>
</feature>
<dbReference type="Pfam" id="PF06925">
    <property type="entry name" value="MGDG_synth"/>
    <property type="match status" value="1"/>
</dbReference>
<evidence type="ECO:0000256" key="2">
    <source>
        <dbReference type="ARBA" id="ARBA00006962"/>
    </source>
</evidence>
<reference evidence="8 9" key="1">
    <citation type="journal article" date="2015" name="Antonie Van Leeuwenhoek">
        <title>Lampropedia puyangensis sp. nov., isolated from symptomatic bark of Populus ? euramericana canker and emended description of Lampropedia hyalina (Ehrenberg 1832) Lee et al. 2004.</title>
        <authorList>
            <person name="Li Y."/>
            <person name="Wang T."/>
            <person name="Piao C.G."/>
            <person name="Wang L.F."/>
            <person name="Tian G.Z."/>
            <person name="Zhu T.H."/>
            <person name="Guo M.W."/>
        </authorList>
    </citation>
    <scope>NUCLEOTIDE SEQUENCE [LARGE SCALE GENOMIC DNA]</scope>
    <source>
        <strain evidence="8 9">2-bin</strain>
    </source>
</reference>
<comment type="caution">
    <text evidence="8">The sequence shown here is derived from an EMBL/GenBank/DDBJ whole genome shotgun (WGS) entry which is preliminary data.</text>
</comment>
<dbReference type="OrthoDB" id="9815663at2"/>
<dbReference type="Pfam" id="PF04101">
    <property type="entry name" value="Glyco_tran_28_C"/>
    <property type="match status" value="1"/>
</dbReference>
<keyword evidence="3" id="KW-0328">Glycosyltransferase</keyword>
<dbReference type="SUPFAM" id="SSF53756">
    <property type="entry name" value="UDP-Glycosyltransferase/glycogen phosphorylase"/>
    <property type="match status" value="1"/>
</dbReference>
<evidence type="ECO:0000259" key="6">
    <source>
        <dbReference type="Pfam" id="PF04101"/>
    </source>
</evidence>
<feature type="domain" description="Glycosyl transferase family 28 C-terminal" evidence="6">
    <location>
        <begin position="234"/>
        <end position="366"/>
    </location>
</feature>
<organism evidence="8 9">
    <name type="scientific">Lampropedia puyangensis</name>
    <dbReference type="NCBI Taxonomy" id="1330072"/>
    <lineage>
        <taxon>Bacteria</taxon>
        <taxon>Pseudomonadati</taxon>
        <taxon>Pseudomonadota</taxon>
        <taxon>Betaproteobacteria</taxon>
        <taxon>Burkholderiales</taxon>
        <taxon>Comamonadaceae</taxon>
        <taxon>Lampropedia</taxon>
    </lineage>
</organism>